<name>A0A1F8BX90_9BACT</name>
<proteinExistence type="predicted"/>
<evidence type="ECO:0000313" key="2">
    <source>
        <dbReference type="Proteomes" id="UP000178429"/>
    </source>
</evidence>
<dbReference type="InterPro" id="IPR009000">
    <property type="entry name" value="Transl_B-barrel_sf"/>
</dbReference>
<dbReference type="Gene3D" id="2.40.30.10">
    <property type="entry name" value="Translation factors"/>
    <property type="match status" value="1"/>
</dbReference>
<dbReference type="EMBL" id="MGHL01000019">
    <property type="protein sequence ID" value="OGM68721.1"/>
    <property type="molecule type" value="Genomic_DNA"/>
</dbReference>
<evidence type="ECO:0000313" key="1">
    <source>
        <dbReference type="EMBL" id="OGM68721.1"/>
    </source>
</evidence>
<reference evidence="1 2" key="1">
    <citation type="journal article" date="2016" name="Nat. Commun.">
        <title>Thousands of microbial genomes shed light on interconnected biogeochemical processes in an aquifer system.</title>
        <authorList>
            <person name="Anantharaman K."/>
            <person name="Brown C.T."/>
            <person name="Hug L.A."/>
            <person name="Sharon I."/>
            <person name="Castelle C.J."/>
            <person name="Probst A.J."/>
            <person name="Thomas B.C."/>
            <person name="Singh A."/>
            <person name="Wilkins M.J."/>
            <person name="Karaoz U."/>
            <person name="Brodie E.L."/>
            <person name="Williams K.H."/>
            <person name="Hubbard S.S."/>
            <person name="Banfield J.F."/>
        </authorList>
    </citation>
    <scope>NUCLEOTIDE SEQUENCE [LARGE SCALE GENOMIC DNA]</scope>
</reference>
<protein>
    <recommendedName>
        <fullName evidence="3">Translation elongation factor-like protein</fullName>
    </recommendedName>
</protein>
<dbReference type="SUPFAM" id="SSF50447">
    <property type="entry name" value="Translation proteins"/>
    <property type="match status" value="1"/>
</dbReference>
<dbReference type="AlphaFoldDB" id="A0A1F8BX90"/>
<organism evidence="1 2">
    <name type="scientific">Candidatus Woesebacteria bacterium RIFCSPLOWO2_01_FULL_44_14</name>
    <dbReference type="NCBI Taxonomy" id="1802525"/>
    <lineage>
        <taxon>Bacteria</taxon>
        <taxon>Candidatus Woeseibacteriota</taxon>
    </lineage>
</organism>
<dbReference type="STRING" id="1802525.A2975_05485"/>
<dbReference type="Proteomes" id="UP000178429">
    <property type="component" value="Unassembled WGS sequence"/>
</dbReference>
<evidence type="ECO:0008006" key="3">
    <source>
        <dbReference type="Google" id="ProtNLM"/>
    </source>
</evidence>
<sequence>MAKIKVGRVSHYYDKLGVAIIDLTGALSVGDKVVFERGGEELFSETVGSIQIEHDQVESAGKGDIVGVKVNEVVKEGAEVYKL</sequence>
<accession>A0A1F8BX90</accession>
<gene>
    <name evidence="1" type="ORF">A2975_05485</name>
</gene>
<comment type="caution">
    <text evidence="1">The sequence shown here is derived from an EMBL/GenBank/DDBJ whole genome shotgun (WGS) entry which is preliminary data.</text>
</comment>